<dbReference type="STRING" id="519424.AZF04_13285"/>
<name>A0A161P3F1_9BACI</name>
<proteinExistence type="predicted"/>
<gene>
    <name evidence="2" type="ORF">AZF04_13285</name>
</gene>
<feature type="transmembrane region" description="Helical" evidence="1">
    <location>
        <begin position="7"/>
        <end position="24"/>
    </location>
</feature>
<keyword evidence="1" id="KW-0812">Transmembrane</keyword>
<protein>
    <submittedName>
        <fullName evidence="2">Uncharacterized protein</fullName>
    </submittedName>
</protein>
<sequence>MKNWKVIKYFVPAISLALISLLMALLKSDLFLFAIIGSWICLFLASKKADYFYQQKANQL</sequence>
<reference evidence="2" key="1">
    <citation type="submission" date="2016-02" db="EMBL/GenBank/DDBJ databases">
        <title>Genome sequence of Bacillus trypoxylicola KCTC 13244(T).</title>
        <authorList>
            <person name="Jeong H."/>
            <person name="Park S.-H."/>
            <person name="Choi S.-K."/>
        </authorList>
    </citation>
    <scope>NUCLEOTIDE SEQUENCE [LARGE SCALE GENOMIC DNA]</scope>
    <source>
        <strain evidence="2">KCTC 13244</strain>
    </source>
</reference>
<organism evidence="2 3">
    <name type="scientific">Alkalihalobacillus trypoxylicola</name>
    <dbReference type="NCBI Taxonomy" id="519424"/>
    <lineage>
        <taxon>Bacteria</taxon>
        <taxon>Bacillati</taxon>
        <taxon>Bacillota</taxon>
        <taxon>Bacilli</taxon>
        <taxon>Bacillales</taxon>
        <taxon>Bacillaceae</taxon>
        <taxon>Alkalihalobacillus</taxon>
    </lineage>
</organism>
<dbReference type="AlphaFoldDB" id="A0A161P3F1"/>
<keyword evidence="1" id="KW-1133">Transmembrane helix</keyword>
<evidence type="ECO:0000313" key="2">
    <source>
        <dbReference type="EMBL" id="KYG26053.1"/>
    </source>
</evidence>
<evidence type="ECO:0000256" key="1">
    <source>
        <dbReference type="SAM" id="Phobius"/>
    </source>
</evidence>
<keyword evidence="1" id="KW-0472">Membrane</keyword>
<keyword evidence="3" id="KW-1185">Reference proteome</keyword>
<evidence type="ECO:0000313" key="3">
    <source>
        <dbReference type="Proteomes" id="UP000075806"/>
    </source>
</evidence>
<dbReference type="EMBL" id="LTAO01000039">
    <property type="protein sequence ID" value="KYG26053.1"/>
    <property type="molecule type" value="Genomic_DNA"/>
</dbReference>
<dbReference type="RefSeq" id="WP_061950230.1">
    <property type="nucleotide sequence ID" value="NZ_LTAO01000039.1"/>
</dbReference>
<comment type="caution">
    <text evidence="2">The sequence shown here is derived from an EMBL/GenBank/DDBJ whole genome shotgun (WGS) entry which is preliminary data.</text>
</comment>
<accession>A0A161P3F1</accession>
<dbReference type="Proteomes" id="UP000075806">
    <property type="component" value="Unassembled WGS sequence"/>
</dbReference>
<feature type="transmembrane region" description="Helical" evidence="1">
    <location>
        <begin position="30"/>
        <end position="46"/>
    </location>
</feature>